<name>A0A914EMK9_9BILA</name>
<dbReference type="WBParaSite" id="ACRNAN_scaffold9598.g7699.t1">
    <property type="protein sequence ID" value="ACRNAN_scaffold9598.g7699.t1"/>
    <property type="gene ID" value="ACRNAN_scaffold9598.g7699"/>
</dbReference>
<sequence length="202" mass="21120">MVGTKTAVAMPRIGNQNYLVVATSDGYLFCYTIEPEGGECTLMRQYRIGPLTQEEIQQQQQNSAGQVIIAGSAGNVVNEAQKLYPNLTQEQHEAAAPSTIKTPPLMVPVAAGSARQISTSPPSLTSAALSSSPGGPIQPLIPRKMATPVKATATVKAASPASNQNRASPRHDSESGGSSEDLAPLGDLNDLDEFPPLNHATS</sequence>
<protein>
    <submittedName>
        <fullName evidence="3">WD repeat domain phosphoinositide-interacting protein 2</fullName>
    </submittedName>
</protein>
<dbReference type="Proteomes" id="UP000887540">
    <property type="component" value="Unplaced"/>
</dbReference>
<reference evidence="3" key="1">
    <citation type="submission" date="2022-11" db="UniProtKB">
        <authorList>
            <consortium name="WormBaseParasite"/>
        </authorList>
    </citation>
    <scope>IDENTIFICATION</scope>
</reference>
<feature type="compositionally biased region" description="Low complexity" evidence="1">
    <location>
        <begin position="118"/>
        <end position="135"/>
    </location>
</feature>
<feature type="compositionally biased region" description="Low complexity" evidence="1">
    <location>
        <begin position="146"/>
        <end position="162"/>
    </location>
</feature>
<dbReference type="AlphaFoldDB" id="A0A914EMK9"/>
<feature type="region of interest" description="Disordered" evidence="1">
    <location>
        <begin position="112"/>
        <end position="202"/>
    </location>
</feature>
<evidence type="ECO:0000313" key="3">
    <source>
        <dbReference type="WBParaSite" id="ACRNAN_scaffold9598.g7699.t1"/>
    </source>
</evidence>
<accession>A0A914EMK9</accession>
<evidence type="ECO:0000313" key="2">
    <source>
        <dbReference type="Proteomes" id="UP000887540"/>
    </source>
</evidence>
<proteinExistence type="predicted"/>
<keyword evidence="2" id="KW-1185">Reference proteome</keyword>
<organism evidence="2 3">
    <name type="scientific">Acrobeloides nanus</name>
    <dbReference type="NCBI Taxonomy" id="290746"/>
    <lineage>
        <taxon>Eukaryota</taxon>
        <taxon>Metazoa</taxon>
        <taxon>Ecdysozoa</taxon>
        <taxon>Nematoda</taxon>
        <taxon>Chromadorea</taxon>
        <taxon>Rhabditida</taxon>
        <taxon>Tylenchina</taxon>
        <taxon>Cephalobomorpha</taxon>
        <taxon>Cephaloboidea</taxon>
        <taxon>Cephalobidae</taxon>
        <taxon>Acrobeloides</taxon>
    </lineage>
</organism>
<evidence type="ECO:0000256" key="1">
    <source>
        <dbReference type="SAM" id="MobiDB-lite"/>
    </source>
</evidence>